<evidence type="ECO:0000313" key="2">
    <source>
        <dbReference type="Proteomes" id="UP001165064"/>
    </source>
</evidence>
<organism evidence="1 2">
    <name type="scientific">Ambrosiozyma monospora</name>
    <name type="common">Yeast</name>
    <name type="synonym">Endomycopsis monosporus</name>
    <dbReference type="NCBI Taxonomy" id="43982"/>
    <lineage>
        <taxon>Eukaryota</taxon>
        <taxon>Fungi</taxon>
        <taxon>Dikarya</taxon>
        <taxon>Ascomycota</taxon>
        <taxon>Saccharomycotina</taxon>
        <taxon>Pichiomycetes</taxon>
        <taxon>Pichiales</taxon>
        <taxon>Pichiaceae</taxon>
        <taxon>Ambrosiozyma</taxon>
    </lineage>
</organism>
<protein>
    <submittedName>
        <fullName evidence="1">Unnamed protein product</fullName>
    </submittedName>
</protein>
<evidence type="ECO:0000313" key="1">
    <source>
        <dbReference type="EMBL" id="GME84962.1"/>
    </source>
</evidence>
<dbReference type="Proteomes" id="UP001165064">
    <property type="component" value="Unassembled WGS sequence"/>
</dbReference>
<comment type="caution">
    <text evidence="1">The sequence shown here is derived from an EMBL/GenBank/DDBJ whole genome shotgun (WGS) entry which is preliminary data.</text>
</comment>
<keyword evidence="2" id="KW-1185">Reference proteome</keyword>
<reference evidence="1" key="1">
    <citation type="submission" date="2023-04" db="EMBL/GenBank/DDBJ databases">
        <title>Ambrosiozyma monospora NBRC 10751.</title>
        <authorList>
            <person name="Ichikawa N."/>
            <person name="Sato H."/>
            <person name="Tonouchi N."/>
        </authorList>
    </citation>
    <scope>NUCLEOTIDE SEQUENCE</scope>
    <source>
        <strain evidence="1">NBRC 10751</strain>
    </source>
</reference>
<sequence>MSYNNNNNGQDDYQPQYNQWTSDPQRNSLAVPGPSTSNTHRPRSSSFKSGHQPQQYTTNAAPATPRMLRNASSSNNMADDYTTAAGATGTAGGNDNMTGVQRTPSSKRGSVNYQQYQQQQAAQQYNGSPRRNTIDQQMQAPIDDAKRGLLPGVDFEPQSANANTRNVNPGVAGNVFRSNSQHKAPKTANQQQQQQQSKNTATTSSHDANQQFHRKAIGDWDFAKTIGAGSMGKVKLARHRVTNEICAVKIIPRAVKIWQRQHANDRIPTDPTEIAKKRKDLEKEVARDKRTIREGALGRILYHPYICRLYEMFPMTNHYYMLFEYVSGGQMLDFIVSHGSLKERHARKFCRD</sequence>
<accession>A0ACB5TBP4</accession>
<name>A0ACB5TBP4_AMBMO</name>
<proteinExistence type="predicted"/>
<dbReference type="EMBL" id="BSXS01005976">
    <property type="protein sequence ID" value="GME84962.1"/>
    <property type="molecule type" value="Genomic_DNA"/>
</dbReference>
<gene>
    <name evidence="1" type="ORF">Amon02_000724100</name>
</gene>